<reference evidence="7 8" key="1">
    <citation type="submission" date="2021-06" db="EMBL/GenBank/DDBJ databases">
        <authorList>
            <person name="Kallberg Y."/>
            <person name="Tangrot J."/>
            <person name="Rosling A."/>
        </authorList>
    </citation>
    <scope>NUCLEOTIDE SEQUENCE [LARGE SCALE GENOMIC DNA]</scope>
    <source>
        <strain evidence="7 8">120-4 pot B 10/14</strain>
    </source>
</reference>
<evidence type="ECO:0000259" key="6">
    <source>
        <dbReference type="Pfam" id="PF01565"/>
    </source>
</evidence>
<keyword evidence="8" id="KW-1185">Reference proteome</keyword>
<name>A0ABN7WYG0_GIGMA</name>
<comment type="caution">
    <text evidence="7">The sequence shown here is derived from an EMBL/GenBank/DDBJ whole genome shotgun (WGS) entry which is preliminary data.</text>
</comment>
<gene>
    <name evidence="7" type="ORF">GMARGA_LOCUS36730</name>
</gene>
<sequence>MGSVLIRVSITINSEMKTAKIGAENMLGNVYNQLNQADFFIPARLCPSVGIGDHALGRGFGYYSHKYSLAFDNIISMGMVNTTGDILQVDFIINSNLYFVLRGANYGIVMHFVFCIHRTPPQVTYIELEFNKTNMNQVYQLFDTFNEVGPSLDGGIALTIRLNKSSLSITGLYLGPCTEAQNAIGCFINASNSISTKFIPQTFFEFVEALSKQPNKQAIKVLVDF</sequence>
<dbReference type="SUPFAM" id="SSF56176">
    <property type="entry name" value="FAD-binding/transporter-associated domain-like"/>
    <property type="match status" value="1"/>
</dbReference>
<keyword evidence="5" id="KW-0560">Oxidoreductase</keyword>
<evidence type="ECO:0000313" key="7">
    <source>
        <dbReference type="EMBL" id="CAG8843795.1"/>
    </source>
</evidence>
<dbReference type="EMBL" id="CAJVQB010073598">
    <property type="protein sequence ID" value="CAG8843795.1"/>
    <property type="molecule type" value="Genomic_DNA"/>
</dbReference>
<keyword evidence="4" id="KW-0274">FAD</keyword>
<dbReference type="Proteomes" id="UP000789901">
    <property type="component" value="Unassembled WGS sequence"/>
</dbReference>
<dbReference type="Gene3D" id="3.30.465.10">
    <property type="match status" value="1"/>
</dbReference>
<accession>A0ABN7WYG0</accession>
<evidence type="ECO:0000256" key="1">
    <source>
        <dbReference type="ARBA" id="ARBA00001974"/>
    </source>
</evidence>
<dbReference type="Pfam" id="PF01565">
    <property type="entry name" value="FAD_binding_4"/>
    <property type="match status" value="1"/>
</dbReference>
<feature type="domain" description="FAD linked oxidase N-terminal" evidence="6">
    <location>
        <begin position="10"/>
        <end position="89"/>
    </location>
</feature>
<dbReference type="InterPro" id="IPR050416">
    <property type="entry name" value="FAD-linked_Oxidoreductase"/>
</dbReference>
<comment type="similarity">
    <text evidence="2">Belongs to the oxygen-dependent FAD-linked oxidoreductase family.</text>
</comment>
<feature type="non-terminal residue" evidence="7">
    <location>
        <position position="225"/>
    </location>
</feature>
<dbReference type="PANTHER" id="PTHR42973">
    <property type="entry name" value="BINDING OXIDOREDUCTASE, PUTATIVE (AFU_ORTHOLOGUE AFUA_1G17690)-RELATED"/>
    <property type="match status" value="1"/>
</dbReference>
<keyword evidence="3" id="KW-0285">Flavoprotein</keyword>
<evidence type="ECO:0000313" key="8">
    <source>
        <dbReference type="Proteomes" id="UP000789901"/>
    </source>
</evidence>
<evidence type="ECO:0000256" key="5">
    <source>
        <dbReference type="ARBA" id="ARBA00023002"/>
    </source>
</evidence>
<proteinExistence type="inferred from homology"/>
<protein>
    <submittedName>
        <fullName evidence="7">15813_t:CDS:1</fullName>
    </submittedName>
</protein>
<dbReference type="InterPro" id="IPR036318">
    <property type="entry name" value="FAD-bd_PCMH-like_sf"/>
</dbReference>
<dbReference type="InterPro" id="IPR016169">
    <property type="entry name" value="FAD-bd_PCMH_sub2"/>
</dbReference>
<comment type="cofactor">
    <cofactor evidence="1">
        <name>FAD</name>
        <dbReference type="ChEBI" id="CHEBI:57692"/>
    </cofactor>
</comment>
<evidence type="ECO:0000256" key="4">
    <source>
        <dbReference type="ARBA" id="ARBA00022827"/>
    </source>
</evidence>
<evidence type="ECO:0000256" key="2">
    <source>
        <dbReference type="ARBA" id="ARBA00005466"/>
    </source>
</evidence>
<dbReference type="PANTHER" id="PTHR42973:SF39">
    <property type="entry name" value="FAD-BINDING PCMH-TYPE DOMAIN-CONTAINING PROTEIN"/>
    <property type="match status" value="1"/>
</dbReference>
<evidence type="ECO:0000256" key="3">
    <source>
        <dbReference type="ARBA" id="ARBA00022630"/>
    </source>
</evidence>
<organism evidence="7 8">
    <name type="scientific">Gigaspora margarita</name>
    <dbReference type="NCBI Taxonomy" id="4874"/>
    <lineage>
        <taxon>Eukaryota</taxon>
        <taxon>Fungi</taxon>
        <taxon>Fungi incertae sedis</taxon>
        <taxon>Mucoromycota</taxon>
        <taxon>Glomeromycotina</taxon>
        <taxon>Glomeromycetes</taxon>
        <taxon>Diversisporales</taxon>
        <taxon>Gigasporaceae</taxon>
        <taxon>Gigaspora</taxon>
    </lineage>
</organism>
<dbReference type="InterPro" id="IPR006094">
    <property type="entry name" value="Oxid_FAD_bind_N"/>
</dbReference>